<dbReference type="Gene3D" id="3.40.140.10">
    <property type="entry name" value="Cytidine Deaminase, domain 2"/>
    <property type="match status" value="1"/>
</dbReference>
<dbReference type="CDD" id="cd01285">
    <property type="entry name" value="nucleoside_deaminase"/>
    <property type="match status" value="1"/>
</dbReference>
<evidence type="ECO:0000313" key="5">
    <source>
        <dbReference type="Proteomes" id="UP000198661"/>
    </source>
</evidence>
<dbReference type="Proteomes" id="UP000198661">
    <property type="component" value="Unassembled WGS sequence"/>
</dbReference>
<dbReference type="OrthoDB" id="9802676at2"/>
<dbReference type="PANTHER" id="PTHR11079">
    <property type="entry name" value="CYTOSINE DEAMINASE FAMILY MEMBER"/>
    <property type="match status" value="1"/>
</dbReference>
<dbReference type="PANTHER" id="PTHR11079:SF161">
    <property type="entry name" value="CMP_DCMP-TYPE DEAMINASE DOMAIN-CONTAINING PROTEIN"/>
    <property type="match status" value="1"/>
</dbReference>
<evidence type="ECO:0000313" key="4">
    <source>
        <dbReference type="EMBL" id="SFG22173.1"/>
    </source>
</evidence>
<dbReference type="PROSITE" id="PS51747">
    <property type="entry name" value="CYT_DCMP_DEAMINASES_2"/>
    <property type="match status" value="1"/>
</dbReference>
<dbReference type="RefSeq" id="WP_092039227.1">
    <property type="nucleotide sequence ID" value="NZ_FOOK01000021.1"/>
</dbReference>
<dbReference type="GO" id="GO:0047974">
    <property type="term" value="F:guanosine deaminase activity"/>
    <property type="evidence" value="ECO:0007669"/>
    <property type="project" value="TreeGrafter"/>
</dbReference>
<keyword evidence="2" id="KW-0862">Zinc</keyword>
<protein>
    <submittedName>
        <fullName evidence="4">Guanine deaminase</fullName>
    </submittedName>
</protein>
<organism evidence="4 5">
    <name type="scientific">Planifilum fulgidum</name>
    <dbReference type="NCBI Taxonomy" id="201973"/>
    <lineage>
        <taxon>Bacteria</taxon>
        <taxon>Bacillati</taxon>
        <taxon>Bacillota</taxon>
        <taxon>Bacilli</taxon>
        <taxon>Bacillales</taxon>
        <taxon>Thermoactinomycetaceae</taxon>
        <taxon>Planifilum</taxon>
    </lineage>
</organism>
<dbReference type="GO" id="GO:0006152">
    <property type="term" value="P:purine nucleoside catabolic process"/>
    <property type="evidence" value="ECO:0007669"/>
    <property type="project" value="TreeGrafter"/>
</dbReference>
<dbReference type="InterPro" id="IPR002125">
    <property type="entry name" value="CMP_dCMP_dom"/>
</dbReference>
<dbReference type="GO" id="GO:0008270">
    <property type="term" value="F:zinc ion binding"/>
    <property type="evidence" value="ECO:0007669"/>
    <property type="project" value="InterPro"/>
</dbReference>
<feature type="domain" description="CMP/dCMP-type deaminase" evidence="3">
    <location>
        <begin position="1"/>
        <end position="119"/>
    </location>
</feature>
<evidence type="ECO:0000256" key="2">
    <source>
        <dbReference type="ARBA" id="ARBA00022833"/>
    </source>
</evidence>
<dbReference type="InterPro" id="IPR016192">
    <property type="entry name" value="APOBEC/CMP_deaminase_Zn-bd"/>
</dbReference>
<gene>
    <name evidence="4" type="ORF">SAMN04488025_12137</name>
</gene>
<evidence type="ECO:0000256" key="1">
    <source>
        <dbReference type="ARBA" id="ARBA00022723"/>
    </source>
</evidence>
<evidence type="ECO:0000259" key="3">
    <source>
        <dbReference type="PROSITE" id="PS51747"/>
    </source>
</evidence>
<dbReference type="EMBL" id="FOOK01000021">
    <property type="protein sequence ID" value="SFG22173.1"/>
    <property type="molecule type" value="Genomic_DNA"/>
</dbReference>
<dbReference type="AlphaFoldDB" id="A0A1I2Q3C7"/>
<name>A0A1I2Q3C7_9BACL</name>
<accession>A0A1I2Q3C7</accession>
<keyword evidence="1" id="KW-0479">Metal-binding</keyword>
<dbReference type="STRING" id="201973.SAMN04488025_12137"/>
<dbReference type="InterPro" id="IPR016193">
    <property type="entry name" value="Cytidine_deaminase-like"/>
</dbReference>
<dbReference type="SUPFAM" id="SSF53927">
    <property type="entry name" value="Cytidine deaminase-like"/>
    <property type="match status" value="1"/>
</dbReference>
<dbReference type="PROSITE" id="PS00903">
    <property type="entry name" value="CYT_DCMP_DEAMINASES_1"/>
    <property type="match status" value="1"/>
</dbReference>
<sequence>MDHRHLLKQAVDMACENVRSGRGGPFAALIVLDGEVIGRGVNEVTALNDPTAHAEIQAIREACRRLQRSRLDGAILYASGEPCPMCTAAIYWAGIQSVYVACSKRELLEAGYPDGLARYHQDIRKPPEKRSIPFHTIPVEGYLEPFRIWKELAGSD</sequence>
<dbReference type="Pfam" id="PF00383">
    <property type="entry name" value="dCMP_cyt_deam_1"/>
    <property type="match status" value="1"/>
</dbReference>
<proteinExistence type="predicted"/>
<reference evidence="4 5" key="1">
    <citation type="submission" date="2016-10" db="EMBL/GenBank/DDBJ databases">
        <authorList>
            <person name="de Groot N.N."/>
        </authorList>
    </citation>
    <scope>NUCLEOTIDE SEQUENCE [LARGE SCALE GENOMIC DNA]</scope>
    <source>
        <strain evidence="4 5">DSM 44945</strain>
    </source>
</reference>
<keyword evidence="5" id="KW-1185">Reference proteome</keyword>